<dbReference type="GO" id="GO:0036243">
    <property type="term" value="F:succinate-semialdehyde dehydrogenase (NADP+) activity"/>
    <property type="evidence" value="ECO:0007669"/>
    <property type="project" value="UniProtKB-EC"/>
</dbReference>
<dbReference type="AlphaFoldDB" id="W5TKQ5"/>
<dbReference type="Pfam" id="PF00171">
    <property type="entry name" value="Aldedh"/>
    <property type="match status" value="1"/>
</dbReference>
<dbReference type="PATRIC" id="fig|1415166.3.peg.5299"/>
<dbReference type="InterPro" id="IPR016161">
    <property type="entry name" value="Ald_DH/histidinol_DH"/>
</dbReference>
<dbReference type="Proteomes" id="UP000019150">
    <property type="component" value="Chromosome"/>
</dbReference>
<evidence type="ECO:0000256" key="2">
    <source>
        <dbReference type="ARBA" id="ARBA00023002"/>
    </source>
</evidence>
<protein>
    <submittedName>
        <fullName evidence="6">Succinate-semialdehyde dehydrogenase GabD</fullName>
        <ecNumber evidence="6">1.2.1.79</ecNumber>
    </submittedName>
</protein>
<sequence>MIATRSDSAEQPLVSMPTGLRIGGQAVPSSSGTTFDVINPATEQTLTSVADASVNDTLRALEAAAAAASGWAATPPRERSDILRRAYELLAERADEFAMLMTLELGRALPDSLAEVRYGADFMRWFAEETVRIGGRVATSPGGRGQIVVTHEPIGLCLAVTPWNFPLAMGTRKIGPALAAGNVMIVKPAAETPLTMLALADVLTEAGLPPGVLSVLPTSDAGGVTGAIISDVRVRKVSFTGSTRVGRILLRRAAENIQRTSMELGGNAPFLVFDDADVDLAVAGAFAAKMRNGGEACTAANRFLVHSAIAEEFTAKLTEKMAAVRLGAGYDSGVTLGPMVSAAHRAAVAGIVEAAVDGGGRLRLGGEIPDRVGYFYPPTVVDRVDAYALVTREEVFGPVALVSTFETEDAAVAAANSTDYGLAAYLYSCDIDRCKRVASALRAGMVGVNRGVISDVAAPFGGVKMSGMGREGGHEGISDYLDSKYIALT</sequence>
<proteinExistence type="inferred from homology"/>
<name>W5TKQ5_9NOCA</name>
<keyword evidence="7" id="KW-1185">Reference proteome</keyword>
<dbReference type="GO" id="GO:0009450">
    <property type="term" value="P:gamma-aminobutyric acid catabolic process"/>
    <property type="evidence" value="ECO:0007669"/>
    <property type="project" value="TreeGrafter"/>
</dbReference>
<dbReference type="Gene3D" id="3.40.309.10">
    <property type="entry name" value="Aldehyde Dehydrogenase, Chain A, domain 2"/>
    <property type="match status" value="1"/>
</dbReference>
<dbReference type="FunFam" id="3.40.605.10:FF:000007">
    <property type="entry name" value="NAD/NADP-dependent betaine aldehyde dehydrogenase"/>
    <property type="match status" value="1"/>
</dbReference>
<gene>
    <name evidence="6" type="primary">gabD2</name>
    <name evidence="6" type="ORF">NONO_c51360</name>
</gene>
<dbReference type="PANTHER" id="PTHR43353">
    <property type="entry name" value="SUCCINATE-SEMIALDEHYDE DEHYDROGENASE, MITOCHONDRIAL"/>
    <property type="match status" value="1"/>
</dbReference>
<dbReference type="EMBL" id="CP006850">
    <property type="protein sequence ID" value="AHH19920.1"/>
    <property type="molecule type" value="Genomic_DNA"/>
</dbReference>
<dbReference type="InterPro" id="IPR016162">
    <property type="entry name" value="Ald_DH_N"/>
</dbReference>
<evidence type="ECO:0000259" key="5">
    <source>
        <dbReference type="Pfam" id="PF00171"/>
    </source>
</evidence>
<dbReference type="STRING" id="1415166.NONO_c51360"/>
<dbReference type="InterPro" id="IPR016163">
    <property type="entry name" value="Ald_DH_C"/>
</dbReference>
<accession>W5TKQ5</accession>
<evidence type="ECO:0000313" key="7">
    <source>
        <dbReference type="Proteomes" id="UP000019150"/>
    </source>
</evidence>
<dbReference type="FunFam" id="3.40.309.10:FF:000004">
    <property type="entry name" value="Succinate-semialdehyde dehydrogenase I"/>
    <property type="match status" value="1"/>
</dbReference>
<reference evidence="6 7" key="1">
    <citation type="journal article" date="2014" name="Appl. Environ. Microbiol.">
        <title>Insights into the Microbial Degradation of Rubber and Gutta-Percha by Analysis of the Complete Genome of Nocardia nova SH22a.</title>
        <authorList>
            <person name="Luo Q."/>
            <person name="Hiessl S."/>
            <person name="Poehlein A."/>
            <person name="Daniel R."/>
            <person name="Steinbuchel A."/>
        </authorList>
    </citation>
    <scope>NUCLEOTIDE SEQUENCE [LARGE SCALE GENOMIC DNA]</scope>
    <source>
        <strain evidence="6">SH22a</strain>
    </source>
</reference>
<dbReference type="SUPFAM" id="SSF53720">
    <property type="entry name" value="ALDH-like"/>
    <property type="match status" value="1"/>
</dbReference>
<evidence type="ECO:0000256" key="1">
    <source>
        <dbReference type="ARBA" id="ARBA00009986"/>
    </source>
</evidence>
<evidence type="ECO:0000256" key="3">
    <source>
        <dbReference type="PROSITE-ProRule" id="PRU10007"/>
    </source>
</evidence>
<dbReference type="GO" id="GO:0004777">
    <property type="term" value="F:succinate-semialdehyde dehydrogenase (NAD+) activity"/>
    <property type="evidence" value="ECO:0007669"/>
    <property type="project" value="TreeGrafter"/>
</dbReference>
<dbReference type="Gene3D" id="3.40.605.10">
    <property type="entry name" value="Aldehyde Dehydrogenase, Chain A, domain 1"/>
    <property type="match status" value="1"/>
</dbReference>
<evidence type="ECO:0000313" key="6">
    <source>
        <dbReference type="EMBL" id="AHH19920.1"/>
    </source>
</evidence>
<feature type="active site" evidence="3">
    <location>
        <position position="263"/>
    </location>
</feature>
<feature type="domain" description="Aldehyde dehydrogenase" evidence="5">
    <location>
        <begin position="29"/>
        <end position="485"/>
    </location>
</feature>
<dbReference type="PANTHER" id="PTHR43353:SF5">
    <property type="entry name" value="SUCCINATE-SEMIALDEHYDE DEHYDROGENASE, MITOCHONDRIAL"/>
    <property type="match status" value="1"/>
</dbReference>
<dbReference type="InterPro" id="IPR015590">
    <property type="entry name" value="Aldehyde_DH_dom"/>
</dbReference>
<dbReference type="EC" id="1.2.1.79" evidence="6"/>
<evidence type="ECO:0000256" key="4">
    <source>
        <dbReference type="RuleBase" id="RU003345"/>
    </source>
</evidence>
<dbReference type="InterPro" id="IPR029510">
    <property type="entry name" value="Ald_DH_CS_GLU"/>
</dbReference>
<organism evidence="6 7">
    <name type="scientific">Nocardia nova SH22a</name>
    <dbReference type="NCBI Taxonomy" id="1415166"/>
    <lineage>
        <taxon>Bacteria</taxon>
        <taxon>Bacillati</taxon>
        <taxon>Actinomycetota</taxon>
        <taxon>Actinomycetes</taxon>
        <taxon>Mycobacteriales</taxon>
        <taxon>Nocardiaceae</taxon>
        <taxon>Nocardia</taxon>
    </lineage>
</organism>
<keyword evidence="2 4" id="KW-0560">Oxidoreductase</keyword>
<dbReference type="KEGG" id="nno:NONO_c51360"/>
<dbReference type="eggNOG" id="COG1012">
    <property type="taxonomic scope" value="Bacteria"/>
</dbReference>
<dbReference type="HOGENOM" id="CLU_005391_5_3_11"/>
<dbReference type="CDD" id="cd07103">
    <property type="entry name" value="ALDH_F5_SSADH_GabD"/>
    <property type="match status" value="1"/>
</dbReference>
<dbReference type="PROSITE" id="PS00687">
    <property type="entry name" value="ALDEHYDE_DEHYDR_GLU"/>
    <property type="match status" value="1"/>
</dbReference>
<comment type="similarity">
    <text evidence="1 4">Belongs to the aldehyde dehydrogenase family.</text>
</comment>
<dbReference type="InterPro" id="IPR050740">
    <property type="entry name" value="Aldehyde_DH_Superfamily"/>
</dbReference>